<evidence type="ECO:0000313" key="3">
    <source>
        <dbReference type="Proteomes" id="UP001620626"/>
    </source>
</evidence>
<organism evidence="2 3">
    <name type="scientific">Heterodera trifolii</name>
    <dbReference type="NCBI Taxonomy" id="157864"/>
    <lineage>
        <taxon>Eukaryota</taxon>
        <taxon>Metazoa</taxon>
        <taxon>Ecdysozoa</taxon>
        <taxon>Nematoda</taxon>
        <taxon>Chromadorea</taxon>
        <taxon>Rhabditida</taxon>
        <taxon>Tylenchina</taxon>
        <taxon>Tylenchomorpha</taxon>
        <taxon>Tylenchoidea</taxon>
        <taxon>Heteroderidae</taxon>
        <taxon>Heteroderinae</taxon>
        <taxon>Heterodera</taxon>
    </lineage>
</organism>
<protein>
    <submittedName>
        <fullName evidence="2">Uncharacterized protein</fullName>
    </submittedName>
</protein>
<sequence>MVAKCQPPTSMPIIISTSRSNLSRHYHHHHDRNHNIVLHPTLFPFNLLLLFVCLLLLMAQQKNNGADAFLLAHRKMLVPFASSRIGTFQTGANTNDAQVPSHLVGFLVVPNRHAVPTVSSEHLKLLDDSENVAQLSAAASHANQLDENGDDDDQLYVDEAETEMPTLKNVAEITDKLQNEDDGFSKMRMVKRMHHLSILRKIGSPGASPANRLFGPSRQRELKRRSWMIEY</sequence>
<name>A0ABD2IXE9_9BILA</name>
<evidence type="ECO:0000256" key="1">
    <source>
        <dbReference type="SAM" id="Phobius"/>
    </source>
</evidence>
<dbReference type="AlphaFoldDB" id="A0ABD2IXE9"/>
<comment type="caution">
    <text evidence="2">The sequence shown here is derived from an EMBL/GenBank/DDBJ whole genome shotgun (WGS) entry which is preliminary data.</text>
</comment>
<keyword evidence="3" id="KW-1185">Reference proteome</keyword>
<dbReference type="EMBL" id="JBICBT010001073">
    <property type="protein sequence ID" value="KAL3084604.1"/>
    <property type="molecule type" value="Genomic_DNA"/>
</dbReference>
<dbReference type="Proteomes" id="UP001620626">
    <property type="component" value="Unassembled WGS sequence"/>
</dbReference>
<gene>
    <name evidence="2" type="ORF">niasHT_035603</name>
</gene>
<proteinExistence type="predicted"/>
<keyword evidence="1" id="KW-0812">Transmembrane</keyword>
<keyword evidence="1" id="KW-0472">Membrane</keyword>
<feature type="transmembrane region" description="Helical" evidence="1">
    <location>
        <begin position="36"/>
        <end position="57"/>
    </location>
</feature>
<reference evidence="2 3" key="1">
    <citation type="submission" date="2024-10" db="EMBL/GenBank/DDBJ databases">
        <authorList>
            <person name="Kim D."/>
        </authorList>
    </citation>
    <scope>NUCLEOTIDE SEQUENCE [LARGE SCALE GENOMIC DNA]</scope>
    <source>
        <strain evidence="2">BH-2024</strain>
    </source>
</reference>
<evidence type="ECO:0000313" key="2">
    <source>
        <dbReference type="EMBL" id="KAL3084604.1"/>
    </source>
</evidence>
<keyword evidence="1" id="KW-1133">Transmembrane helix</keyword>
<accession>A0ABD2IXE9</accession>